<dbReference type="RefSeq" id="WP_212507461.1">
    <property type="nucleotide sequence ID" value="NZ_CP060696.1"/>
</dbReference>
<dbReference type="GO" id="GO:0019441">
    <property type="term" value="P:L-tryptophan catabolic process to kynurenine"/>
    <property type="evidence" value="ECO:0007669"/>
    <property type="project" value="InterPro"/>
</dbReference>
<dbReference type="PANTHER" id="PTHR31118">
    <property type="entry name" value="CYCLASE-LIKE PROTEIN 2"/>
    <property type="match status" value="1"/>
</dbReference>
<evidence type="ECO:0000313" key="1">
    <source>
        <dbReference type="EMBL" id="QNO18398.1"/>
    </source>
</evidence>
<evidence type="ECO:0000313" key="2">
    <source>
        <dbReference type="Proteomes" id="UP000516046"/>
    </source>
</evidence>
<dbReference type="AlphaFoldDB" id="A0A7G9WI86"/>
<protein>
    <submittedName>
        <fullName evidence="1">Cyclase family protein</fullName>
    </submittedName>
</protein>
<reference evidence="1 2" key="1">
    <citation type="submission" date="2020-08" db="EMBL/GenBank/DDBJ databases">
        <authorList>
            <person name="Ren C."/>
            <person name="Gu Y."/>
            <person name="Xu Y."/>
        </authorList>
    </citation>
    <scope>NUCLEOTIDE SEQUENCE [LARGE SCALE GENOMIC DNA]</scope>
    <source>
        <strain evidence="1 2">LBM18003</strain>
    </source>
</reference>
<keyword evidence="2" id="KW-1185">Reference proteome</keyword>
<gene>
    <name evidence="1" type="ORF">H6X83_01700</name>
</gene>
<proteinExistence type="predicted"/>
<dbReference type="EMBL" id="CP060696">
    <property type="protein sequence ID" value="QNO18398.1"/>
    <property type="molecule type" value="Genomic_DNA"/>
</dbReference>
<dbReference type="Pfam" id="PF04199">
    <property type="entry name" value="Cyclase"/>
    <property type="match status" value="1"/>
</dbReference>
<dbReference type="GO" id="GO:0004061">
    <property type="term" value="F:arylformamidase activity"/>
    <property type="evidence" value="ECO:0007669"/>
    <property type="project" value="InterPro"/>
</dbReference>
<dbReference type="SUPFAM" id="SSF102198">
    <property type="entry name" value="Putative cyclase"/>
    <property type="match status" value="1"/>
</dbReference>
<dbReference type="KEGG" id="caml:H6X83_01700"/>
<dbReference type="Proteomes" id="UP000516046">
    <property type="component" value="Chromosome"/>
</dbReference>
<name>A0A7G9WI86_9FIRM</name>
<dbReference type="PANTHER" id="PTHR31118:SF12">
    <property type="entry name" value="CYCLASE-LIKE PROTEIN 2"/>
    <property type="match status" value="1"/>
</dbReference>
<sequence length="194" mass="20605">MTIIDISKELFSTPAYPGDPTASLRFVQRLEEGGACNLSELTAGSHNGTHMDAPLHFVENGADISEVDLSRCCGPCVVVKANGILNMQQMEQLLKDTENPERLLLSGEVWLSREAAVAAAMAGVRLIGTQQASIAPEEDSSGPHCALLSAEVAVLENLALETVKPGAYLLCALPLKNRGAEAAMVRAVLFDGCW</sequence>
<accession>A0A7G9WI86</accession>
<dbReference type="InterPro" id="IPR037175">
    <property type="entry name" value="KFase_sf"/>
</dbReference>
<dbReference type="Gene3D" id="3.50.30.50">
    <property type="entry name" value="Putative cyclase"/>
    <property type="match status" value="1"/>
</dbReference>
<dbReference type="InterPro" id="IPR007325">
    <property type="entry name" value="KFase/CYL"/>
</dbReference>
<organism evidence="1 2">
    <name type="scientific">Caproicibacterium amylolyticum</name>
    <dbReference type="NCBI Taxonomy" id="2766537"/>
    <lineage>
        <taxon>Bacteria</taxon>
        <taxon>Bacillati</taxon>
        <taxon>Bacillota</taxon>
        <taxon>Clostridia</taxon>
        <taxon>Eubacteriales</taxon>
        <taxon>Oscillospiraceae</taxon>
        <taxon>Caproicibacterium</taxon>
    </lineage>
</organism>